<dbReference type="Proteomes" id="UP001167796">
    <property type="component" value="Unassembled WGS sequence"/>
</dbReference>
<name>A0ABT9AFE0_9BACT</name>
<keyword evidence="1" id="KW-0732">Signal</keyword>
<evidence type="ECO:0008006" key="4">
    <source>
        <dbReference type="Google" id="ProtNLM"/>
    </source>
</evidence>
<evidence type="ECO:0000256" key="1">
    <source>
        <dbReference type="SAM" id="SignalP"/>
    </source>
</evidence>
<dbReference type="EMBL" id="JAUQSX010000011">
    <property type="protein sequence ID" value="MDO7848579.1"/>
    <property type="molecule type" value="Genomic_DNA"/>
</dbReference>
<evidence type="ECO:0000313" key="2">
    <source>
        <dbReference type="EMBL" id="MDO7848579.1"/>
    </source>
</evidence>
<feature type="chain" id="PRO_5046942459" description="F5/8 type C domain-containing protein" evidence="1">
    <location>
        <begin position="33"/>
        <end position="161"/>
    </location>
</feature>
<evidence type="ECO:0000313" key="3">
    <source>
        <dbReference type="Proteomes" id="UP001167796"/>
    </source>
</evidence>
<organism evidence="2 3">
    <name type="scientific">Hymenobacter mellowenesis</name>
    <dbReference type="NCBI Taxonomy" id="3063995"/>
    <lineage>
        <taxon>Bacteria</taxon>
        <taxon>Pseudomonadati</taxon>
        <taxon>Bacteroidota</taxon>
        <taxon>Cytophagia</taxon>
        <taxon>Cytophagales</taxon>
        <taxon>Hymenobacteraceae</taxon>
        <taxon>Hymenobacter</taxon>
    </lineage>
</organism>
<accession>A0ABT9AFE0</accession>
<keyword evidence="3" id="KW-1185">Reference proteome</keyword>
<protein>
    <recommendedName>
        <fullName evidence="4">F5/8 type C domain-containing protein</fullName>
    </recommendedName>
</protein>
<dbReference type="RefSeq" id="WP_305013249.1">
    <property type="nucleotide sequence ID" value="NZ_JAUQSX010000011.1"/>
</dbReference>
<proteinExistence type="predicted"/>
<sequence length="161" mass="18145">MKGYPLSALCHLGKAGALLAVMLLALAGPARAQQTPVAFDSVYTTQPVELVYFTAELYYGGGQLHWTTLREGNILTYVIEQSRDARTWETLSTMEAHPGYAARYDYVYMDLHIHRYGVPRVYYRLRQLAQDGTFTYSPVRCIRLDEPAARVAQSPPAQKPE</sequence>
<feature type="signal peptide" evidence="1">
    <location>
        <begin position="1"/>
        <end position="32"/>
    </location>
</feature>
<gene>
    <name evidence="2" type="ORF">Q5H92_19590</name>
</gene>
<reference evidence="2" key="1">
    <citation type="submission" date="2023-07" db="EMBL/GenBank/DDBJ databases">
        <authorList>
            <person name="Kim M.K."/>
        </authorList>
    </citation>
    <scope>NUCLEOTIDE SEQUENCE</scope>
    <source>
        <strain evidence="2">M29</strain>
    </source>
</reference>
<comment type="caution">
    <text evidence="2">The sequence shown here is derived from an EMBL/GenBank/DDBJ whole genome shotgun (WGS) entry which is preliminary data.</text>
</comment>